<comment type="caution">
    <text evidence="12">The sequence shown here is derived from an EMBL/GenBank/DDBJ whole genome shotgun (WGS) entry which is preliminary data.</text>
</comment>
<reference evidence="12" key="1">
    <citation type="submission" date="2021-02" db="EMBL/GenBank/DDBJ databases">
        <title>Thiocyanate and organic carbon inputs drive convergent selection for specific autotrophic Afipia and Thiobacillus strains within complex microbiomes.</title>
        <authorList>
            <person name="Huddy R.J."/>
            <person name="Sachdeva R."/>
            <person name="Kadzinga F."/>
            <person name="Kantor R.S."/>
            <person name="Harrison S.T.L."/>
            <person name="Banfield J.F."/>
        </authorList>
    </citation>
    <scope>NUCLEOTIDE SEQUENCE</scope>
    <source>
        <strain evidence="12">SCN18_10_11_15_R4_P_38_20</strain>
    </source>
</reference>
<dbReference type="GO" id="GO:0008312">
    <property type="term" value="F:7S RNA binding"/>
    <property type="evidence" value="ECO:0007669"/>
    <property type="project" value="InterPro"/>
</dbReference>
<dbReference type="PANTHER" id="PTHR11564:SF5">
    <property type="entry name" value="SIGNAL RECOGNITION PARTICLE SUBUNIT SRP54"/>
    <property type="match status" value="1"/>
</dbReference>
<dbReference type="Pfam" id="PF02978">
    <property type="entry name" value="SRP_SPB"/>
    <property type="match status" value="1"/>
</dbReference>
<feature type="domain" description="SRP54-type proteins GTP-binding" evidence="11">
    <location>
        <begin position="269"/>
        <end position="282"/>
    </location>
</feature>
<evidence type="ECO:0000256" key="10">
    <source>
        <dbReference type="HAMAP-Rule" id="MF_00306"/>
    </source>
</evidence>
<evidence type="ECO:0000256" key="1">
    <source>
        <dbReference type="ARBA" id="ARBA00004515"/>
    </source>
</evidence>
<dbReference type="SUPFAM" id="SSF47446">
    <property type="entry name" value="Signal peptide-binding domain"/>
    <property type="match status" value="1"/>
</dbReference>
<dbReference type="Pfam" id="PF02881">
    <property type="entry name" value="SRP54_N"/>
    <property type="match status" value="1"/>
</dbReference>
<comment type="subcellular location">
    <subcellularLocation>
        <location evidence="1">Cell inner membrane</location>
        <topology evidence="1">Peripheral membrane protein</topology>
        <orientation evidence="1">Cytoplasmic side</orientation>
    </subcellularLocation>
    <subcellularLocation>
        <location evidence="10">Cytoplasm</location>
    </subcellularLocation>
    <text evidence="10">The SRP-RNC complex is targeted to the cytoplasmic membrane.</text>
</comment>
<dbReference type="InterPro" id="IPR027417">
    <property type="entry name" value="P-loop_NTPase"/>
</dbReference>
<dbReference type="SMART" id="SM00962">
    <property type="entry name" value="SRP54"/>
    <property type="match status" value="1"/>
</dbReference>
<dbReference type="InterPro" id="IPR013822">
    <property type="entry name" value="Signal_recog_particl_SRP54_hlx"/>
</dbReference>
<dbReference type="AlphaFoldDB" id="A0A8J7TU09"/>
<keyword evidence="6 10" id="KW-0342">GTP-binding</keyword>
<keyword evidence="8 10" id="KW-0687">Ribonucleoprotein</keyword>
<protein>
    <recommendedName>
        <fullName evidence="10">Signal recognition particle protein</fullName>
        <ecNumber evidence="10">3.6.5.4</ecNumber>
    </recommendedName>
    <alternativeName>
        <fullName evidence="10">Fifty-four homolog</fullName>
    </alternativeName>
</protein>
<dbReference type="Proteomes" id="UP000664414">
    <property type="component" value="Unassembled WGS sequence"/>
</dbReference>
<evidence type="ECO:0000256" key="4">
    <source>
        <dbReference type="ARBA" id="ARBA00022801"/>
    </source>
</evidence>
<dbReference type="InterPro" id="IPR004125">
    <property type="entry name" value="Signal_recog_particle_SRP54_M"/>
</dbReference>
<evidence type="ECO:0000259" key="11">
    <source>
        <dbReference type="PROSITE" id="PS00300"/>
    </source>
</evidence>
<name>A0A8J7TU09_9PROT</name>
<feature type="binding site" evidence="10">
    <location>
        <begin position="107"/>
        <end position="114"/>
    </location>
    <ligand>
        <name>GTP</name>
        <dbReference type="ChEBI" id="CHEBI:37565"/>
    </ligand>
</feature>
<dbReference type="InterPro" id="IPR042101">
    <property type="entry name" value="SRP54_N_sf"/>
</dbReference>
<comment type="catalytic activity">
    <reaction evidence="9 10">
        <text>GTP + H2O = GDP + phosphate + H(+)</text>
        <dbReference type="Rhea" id="RHEA:19669"/>
        <dbReference type="ChEBI" id="CHEBI:15377"/>
        <dbReference type="ChEBI" id="CHEBI:15378"/>
        <dbReference type="ChEBI" id="CHEBI:37565"/>
        <dbReference type="ChEBI" id="CHEBI:43474"/>
        <dbReference type="ChEBI" id="CHEBI:58189"/>
        <dbReference type="EC" id="3.6.5.4"/>
    </reaction>
</comment>
<sequence>MFDNLSQKLGDIFDKLKKRGALSEADVEAALREIRVALLEADVALPVVKDFVNQVKERAVGQEVIKSITPGQMVVKIVHDQLVSVLGSENVALNLATNPPAVMMVVGLQGSGKTTSTAKIARFLKVKKNKKILMASVDIYRPAAREQLEILGRQVEVDTLEIIEKEKPLEIVKRAYNKAKLEGYDILLLDTAGRLHVDEELMEELTALKKAVNPIETLLVADAMTGQDAVNIARNFQEKVGLTGIVLTRIDGDGRGGAALSIKAITGCPIKLLGIGEHLDQIEEFHPERIAGRILDMGDVLSLVEKAVETIDREEAEKLAHKASKGEFDLDDLASQLRQVSKMGGMGGVLSMLPGMGKMKERIQDAGLSDQLVKRQLAIISSMTIKERRNYKLLNGSRRKRIAGGSGTAVADVNRLLKQFQDMRDMMKRMSKVGEKGLKRQGLRGLLGK</sequence>
<comment type="domain">
    <text evidence="10">Composed of three domains: the N-terminal N domain, which is responsible for interactions with the ribosome, the central G domain, which binds GTP, and the C-terminal M domain, which binds the RNA and the signal sequence of the RNC.</text>
</comment>
<dbReference type="PROSITE" id="PS00300">
    <property type="entry name" value="SRP54"/>
    <property type="match status" value="1"/>
</dbReference>
<keyword evidence="10" id="KW-0963">Cytoplasm</keyword>
<keyword evidence="7 10" id="KW-0733">Signal recognition particle</keyword>
<dbReference type="EC" id="3.6.5.4" evidence="10"/>
<comment type="subunit">
    <text evidence="10">Part of the signal recognition particle protein translocation system, which is composed of SRP and FtsY. SRP is a ribonucleoprotein composed of Ffh and a 4.5S RNA molecule.</text>
</comment>
<dbReference type="NCBIfam" id="TIGR00959">
    <property type="entry name" value="ffh"/>
    <property type="match status" value="1"/>
</dbReference>
<evidence type="ECO:0000256" key="5">
    <source>
        <dbReference type="ARBA" id="ARBA00022884"/>
    </source>
</evidence>
<evidence type="ECO:0000256" key="8">
    <source>
        <dbReference type="ARBA" id="ARBA00023274"/>
    </source>
</evidence>
<dbReference type="InterPro" id="IPR022941">
    <property type="entry name" value="SRP54"/>
</dbReference>
<evidence type="ECO:0000256" key="9">
    <source>
        <dbReference type="ARBA" id="ARBA00048027"/>
    </source>
</evidence>
<comment type="function">
    <text evidence="10">Involved in targeting and insertion of nascent membrane proteins into the cytoplasmic membrane. Binds to the hydrophobic signal sequence of the ribosome-nascent chain (RNC) as it emerges from the ribosomes. The SRP-RNC complex is then targeted to the cytoplasmic membrane where it interacts with the SRP receptor FtsY. Interaction with FtsY leads to the transfer of the RNC complex to the Sec translocase for insertion into the membrane, the hydrolysis of GTP by both Ffh and FtsY, and the dissociation of the SRP-FtsY complex into the individual components.</text>
</comment>
<feature type="binding site" evidence="10">
    <location>
        <begin position="248"/>
        <end position="251"/>
    </location>
    <ligand>
        <name>GTP</name>
        <dbReference type="ChEBI" id="CHEBI:37565"/>
    </ligand>
</feature>
<dbReference type="PANTHER" id="PTHR11564">
    <property type="entry name" value="SIGNAL RECOGNITION PARTICLE 54K PROTEIN SRP54"/>
    <property type="match status" value="1"/>
</dbReference>
<dbReference type="Pfam" id="PF00448">
    <property type="entry name" value="SRP54"/>
    <property type="match status" value="1"/>
</dbReference>
<dbReference type="GO" id="GO:0005525">
    <property type="term" value="F:GTP binding"/>
    <property type="evidence" value="ECO:0007669"/>
    <property type="project" value="UniProtKB-UniRule"/>
</dbReference>
<dbReference type="InterPro" id="IPR036891">
    <property type="entry name" value="Signal_recog_part_SRP54_M_sf"/>
</dbReference>
<evidence type="ECO:0000256" key="3">
    <source>
        <dbReference type="ARBA" id="ARBA00022741"/>
    </source>
</evidence>
<evidence type="ECO:0000256" key="7">
    <source>
        <dbReference type="ARBA" id="ARBA00023135"/>
    </source>
</evidence>
<gene>
    <name evidence="10 12" type="primary">ffh</name>
    <name evidence="12" type="ORF">J0H12_02240</name>
</gene>
<dbReference type="HAMAP" id="MF_00306">
    <property type="entry name" value="SRP54"/>
    <property type="match status" value="1"/>
</dbReference>
<dbReference type="GO" id="GO:0005886">
    <property type="term" value="C:plasma membrane"/>
    <property type="evidence" value="ECO:0007669"/>
    <property type="project" value="UniProtKB-SubCell"/>
</dbReference>
<dbReference type="Gene3D" id="1.20.120.140">
    <property type="entry name" value="Signal recognition particle SRP54, nucleotide-binding domain"/>
    <property type="match status" value="1"/>
</dbReference>
<dbReference type="SMART" id="SM00382">
    <property type="entry name" value="AAA"/>
    <property type="match status" value="1"/>
</dbReference>
<comment type="similarity">
    <text evidence="2 10">Belongs to the GTP-binding SRP family. SRP54 subfamily.</text>
</comment>
<evidence type="ECO:0000313" key="13">
    <source>
        <dbReference type="Proteomes" id="UP000664414"/>
    </source>
</evidence>
<keyword evidence="4 10" id="KW-0378">Hydrolase</keyword>
<dbReference type="CDD" id="cd18539">
    <property type="entry name" value="SRP_G"/>
    <property type="match status" value="1"/>
</dbReference>
<dbReference type="Gene3D" id="3.40.50.300">
    <property type="entry name" value="P-loop containing nucleotide triphosphate hydrolases"/>
    <property type="match status" value="1"/>
</dbReference>
<dbReference type="SMART" id="SM00963">
    <property type="entry name" value="SRP54_N"/>
    <property type="match status" value="1"/>
</dbReference>
<dbReference type="InterPro" id="IPR000897">
    <property type="entry name" value="SRP54_GTPase_dom"/>
</dbReference>
<dbReference type="GO" id="GO:0048500">
    <property type="term" value="C:signal recognition particle"/>
    <property type="evidence" value="ECO:0007669"/>
    <property type="project" value="UniProtKB-UniRule"/>
</dbReference>
<evidence type="ECO:0000256" key="6">
    <source>
        <dbReference type="ARBA" id="ARBA00023134"/>
    </source>
</evidence>
<dbReference type="GO" id="GO:0006614">
    <property type="term" value="P:SRP-dependent cotranslational protein targeting to membrane"/>
    <property type="evidence" value="ECO:0007669"/>
    <property type="project" value="InterPro"/>
</dbReference>
<accession>A0A8J7TU09</accession>
<dbReference type="EMBL" id="JAFKGL010000012">
    <property type="protein sequence ID" value="MBN9412732.1"/>
    <property type="molecule type" value="Genomic_DNA"/>
</dbReference>
<organism evidence="12 13">
    <name type="scientific">Candidatus Paracaedimonas acanthamoebae</name>
    <dbReference type="NCBI Taxonomy" id="244581"/>
    <lineage>
        <taxon>Bacteria</taxon>
        <taxon>Pseudomonadati</taxon>
        <taxon>Pseudomonadota</taxon>
        <taxon>Alphaproteobacteria</taxon>
        <taxon>Holosporales</taxon>
        <taxon>Caedimonadaceae</taxon>
        <taxon>Candidatus Paracaedimonas</taxon>
    </lineage>
</organism>
<feature type="binding site" evidence="10">
    <location>
        <begin position="190"/>
        <end position="194"/>
    </location>
    <ligand>
        <name>GTP</name>
        <dbReference type="ChEBI" id="CHEBI:37565"/>
    </ligand>
</feature>
<dbReference type="InterPro" id="IPR004780">
    <property type="entry name" value="SRP"/>
</dbReference>
<keyword evidence="5 10" id="KW-0694">RNA-binding</keyword>
<dbReference type="InterPro" id="IPR003593">
    <property type="entry name" value="AAA+_ATPase"/>
</dbReference>
<keyword evidence="3 10" id="KW-0547">Nucleotide-binding</keyword>
<evidence type="ECO:0000256" key="2">
    <source>
        <dbReference type="ARBA" id="ARBA00005450"/>
    </source>
</evidence>
<dbReference type="GO" id="GO:0003924">
    <property type="term" value="F:GTPase activity"/>
    <property type="evidence" value="ECO:0007669"/>
    <property type="project" value="UniProtKB-UniRule"/>
</dbReference>
<evidence type="ECO:0000313" key="12">
    <source>
        <dbReference type="EMBL" id="MBN9412732.1"/>
    </source>
</evidence>
<proteinExistence type="inferred from homology"/>
<dbReference type="Gene3D" id="1.10.260.30">
    <property type="entry name" value="Signal recognition particle, SRP54 subunit, M-domain"/>
    <property type="match status" value="1"/>
</dbReference>
<dbReference type="SUPFAM" id="SSF52540">
    <property type="entry name" value="P-loop containing nucleoside triphosphate hydrolases"/>
    <property type="match status" value="1"/>
</dbReference>